<protein>
    <recommendedName>
        <fullName evidence="4">Secreted protein</fullName>
    </recommendedName>
</protein>
<evidence type="ECO:0000313" key="2">
    <source>
        <dbReference type="EMBL" id="CAI0645646.1"/>
    </source>
</evidence>
<reference evidence="2" key="1">
    <citation type="submission" date="2022-08" db="EMBL/GenBank/DDBJ databases">
        <authorList>
            <person name="Giroux E."/>
            <person name="Giroux E."/>
        </authorList>
    </citation>
    <scope>NUCLEOTIDE SEQUENCE</scope>
    <source>
        <strain evidence="2">H1091258</strain>
    </source>
</reference>
<name>A0A9W4WHZ5_9PEZI</name>
<feature type="signal peptide" evidence="1">
    <location>
        <begin position="1"/>
        <end position="30"/>
    </location>
</feature>
<proteinExistence type="predicted"/>
<organism evidence="2 3">
    <name type="scientific">Colletotrichum noveboracense</name>
    <dbReference type="NCBI Taxonomy" id="2664923"/>
    <lineage>
        <taxon>Eukaryota</taxon>
        <taxon>Fungi</taxon>
        <taxon>Dikarya</taxon>
        <taxon>Ascomycota</taxon>
        <taxon>Pezizomycotina</taxon>
        <taxon>Sordariomycetes</taxon>
        <taxon>Hypocreomycetidae</taxon>
        <taxon>Glomerellales</taxon>
        <taxon>Glomerellaceae</taxon>
        <taxon>Colletotrichum</taxon>
        <taxon>Colletotrichum gloeosporioides species complex</taxon>
    </lineage>
</organism>
<gene>
    <name evidence="2" type="ORF">CGXH109_LOCUS47261</name>
</gene>
<dbReference type="Proteomes" id="UP001152533">
    <property type="component" value="Unassembled WGS sequence"/>
</dbReference>
<dbReference type="EMBL" id="CAMGZC010000261">
    <property type="protein sequence ID" value="CAI0645646.1"/>
    <property type="molecule type" value="Genomic_DNA"/>
</dbReference>
<feature type="chain" id="PRO_5040941797" description="Secreted protein" evidence="1">
    <location>
        <begin position="31"/>
        <end position="155"/>
    </location>
</feature>
<evidence type="ECO:0000256" key="1">
    <source>
        <dbReference type="SAM" id="SignalP"/>
    </source>
</evidence>
<comment type="caution">
    <text evidence="2">The sequence shown here is derived from an EMBL/GenBank/DDBJ whole genome shotgun (WGS) entry which is preliminary data.</text>
</comment>
<evidence type="ECO:0008006" key="4">
    <source>
        <dbReference type="Google" id="ProtNLM"/>
    </source>
</evidence>
<dbReference type="AlphaFoldDB" id="A0A9W4WHZ5"/>
<keyword evidence="3" id="KW-1185">Reference proteome</keyword>
<sequence>MSSSSMSMSFKLRSLSLLLLVFFQCRSVLASGCTQVHCQVTVCAANADEAYNEASLGLVAIMGPDCASWQPGSPTNAGQGACAAGLSTFTGNFDIWRAWTAHGDDYSATFAQWGNFIGATCTGGKTVKCDPKSGRYPNPTNGRCQTRQCVLDKSC</sequence>
<evidence type="ECO:0000313" key="3">
    <source>
        <dbReference type="Proteomes" id="UP001152533"/>
    </source>
</evidence>
<accession>A0A9W4WHZ5</accession>
<keyword evidence="1" id="KW-0732">Signal</keyword>